<name>A0A382P4I4_9ZZZZ</name>
<dbReference type="Gene3D" id="3.40.50.10610">
    <property type="entry name" value="ABC-type transport auxiliary lipoprotein component"/>
    <property type="match status" value="1"/>
</dbReference>
<feature type="non-terminal residue" evidence="1">
    <location>
        <position position="359"/>
    </location>
</feature>
<gene>
    <name evidence="1" type="ORF">METZ01_LOCUS320581</name>
</gene>
<dbReference type="Pfam" id="PF03783">
    <property type="entry name" value="CsgG"/>
    <property type="match status" value="1"/>
</dbReference>
<dbReference type="EMBL" id="UINC01104521">
    <property type="protein sequence ID" value="SVC67727.1"/>
    <property type="molecule type" value="Genomic_DNA"/>
</dbReference>
<evidence type="ECO:0000313" key="1">
    <source>
        <dbReference type="EMBL" id="SVC67727.1"/>
    </source>
</evidence>
<reference evidence="1" key="1">
    <citation type="submission" date="2018-05" db="EMBL/GenBank/DDBJ databases">
        <authorList>
            <person name="Lanie J.A."/>
            <person name="Ng W.-L."/>
            <person name="Kazmierczak K.M."/>
            <person name="Andrzejewski T.M."/>
            <person name="Davidsen T.M."/>
            <person name="Wayne K.J."/>
            <person name="Tettelin H."/>
            <person name="Glass J.I."/>
            <person name="Rusch D."/>
            <person name="Podicherti R."/>
            <person name="Tsui H.-C.T."/>
            <person name="Winkler M.E."/>
        </authorList>
    </citation>
    <scope>NUCLEOTIDE SEQUENCE</scope>
</reference>
<evidence type="ECO:0008006" key="2">
    <source>
        <dbReference type="Google" id="ProtNLM"/>
    </source>
</evidence>
<proteinExistence type="predicted"/>
<dbReference type="GO" id="GO:0030288">
    <property type="term" value="C:outer membrane-bounded periplasmic space"/>
    <property type="evidence" value="ECO:0007669"/>
    <property type="project" value="InterPro"/>
</dbReference>
<feature type="non-terminal residue" evidence="1">
    <location>
        <position position="1"/>
    </location>
</feature>
<dbReference type="InterPro" id="IPR005534">
    <property type="entry name" value="Curli_assmbl/transp-comp_CsgG"/>
</dbReference>
<dbReference type="AlphaFoldDB" id="A0A382P4I4"/>
<organism evidence="1">
    <name type="scientific">marine metagenome</name>
    <dbReference type="NCBI Taxonomy" id="408172"/>
    <lineage>
        <taxon>unclassified sequences</taxon>
        <taxon>metagenomes</taxon>
        <taxon>ecological metagenomes</taxon>
    </lineage>
</organism>
<accession>A0A382P4I4</accession>
<protein>
    <recommendedName>
        <fullName evidence="2">Curli production assembly/transport component CsgG</fullName>
    </recommendedName>
</protein>
<sequence length="359" mass="39767">RGESLKRAIDDALTQAIGRVNGISIESSTLLKTLEKHEEKNEDSDYYVSQEYQDSISSKTKGQVKEYSVLSKNKENEGKTWVVKVKASIAKYKISKSAQRKRIAVMPLQARGDCCSMMGLKTNPIFAAEELSRGLSNALVQSRKFTVLDRDYIEERSSEKNILNSGEVPPEELAKLGQELFSDYIMVGTISTATVRETTRKMRTNDLAFKELSGITQFSYRIIDVPTSQIKFSSNASIKISNNEFKNIGIDEGNEPSEVIYGLLNIASGKIGQKILNAIFPILVESVQGKVLVLGQGGESVKRGQRMELILRGEVVKDSYTKESLGRTEEVIGEIEITSVTPKQSYAKVITSSKEDKAA</sequence>